<evidence type="ECO:0000313" key="2">
    <source>
        <dbReference type="EMBL" id="TFJ86391.1"/>
    </source>
</evidence>
<accession>A0A4D9D3U0</accession>
<dbReference type="Proteomes" id="UP000355283">
    <property type="component" value="Unassembled WGS sequence"/>
</dbReference>
<keyword evidence="3" id="KW-1185">Reference proteome</keyword>
<dbReference type="OrthoDB" id="10330111at2759"/>
<evidence type="ECO:0000313" key="3">
    <source>
        <dbReference type="Proteomes" id="UP000355283"/>
    </source>
</evidence>
<comment type="caution">
    <text evidence="2">The sequence shown here is derived from an EMBL/GenBank/DDBJ whole genome shotgun (WGS) entry which is preliminary data.</text>
</comment>
<organism evidence="2 3">
    <name type="scientific">Nannochloropsis salina CCMP1776</name>
    <dbReference type="NCBI Taxonomy" id="1027361"/>
    <lineage>
        <taxon>Eukaryota</taxon>
        <taxon>Sar</taxon>
        <taxon>Stramenopiles</taxon>
        <taxon>Ochrophyta</taxon>
        <taxon>Eustigmatophyceae</taxon>
        <taxon>Eustigmatales</taxon>
        <taxon>Monodopsidaceae</taxon>
        <taxon>Microchloropsis</taxon>
        <taxon>Microchloropsis salina</taxon>
    </lineage>
</organism>
<dbReference type="EMBL" id="SDOX01000009">
    <property type="protein sequence ID" value="TFJ86391.1"/>
    <property type="molecule type" value="Genomic_DNA"/>
</dbReference>
<sequence>MLFNKSYMASMSLLMFAAGAAATETLTLRGLQAAATPMVARSCNATELDASLDALAEDAKCGAAWTTFSDTISTAEFNLMPLAGQVKALEAFCATPCGPSFDKAVTEWRNWCDSKKATFTPMDDVDEDEDEDEDMAVTFDGFVAEFGCSKSAGGQFCAQLVMAEIAAKPDDLETKCDYYSSCCFGELNRIVKVTDLESRAPALDAKCPGARAALESKCATA</sequence>
<proteinExistence type="predicted"/>
<evidence type="ECO:0000256" key="1">
    <source>
        <dbReference type="SAM" id="SignalP"/>
    </source>
</evidence>
<keyword evidence="1" id="KW-0732">Signal</keyword>
<dbReference type="AlphaFoldDB" id="A0A4D9D3U0"/>
<name>A0A4D9D3U0_9STRA</name>
<protein>
    <recommendedName>
        <fullName evidence="4">Saposin B-type domain-containing protein</fullName>
    </recommendedName>
</protein>
<feature type="chain" id="PRO_5020038241" description="Saposin B-type domain-containing protein" evidence="1">
    <location>
        <begin position="23"/>
        <end position="221"/>
    </location>
</feature>
<evidence type="ECO:0008006" key="4">
    <source>
        <dbReference type="Google" id="ProtNLM"/>
    </source>
</evidence>
<gene>
    <name evidence="2" type="ORF">NSK_002599</name>
</gene>
<feature type="signal peptide" evidence="1">
    <location>
        <begin position="1"/>
        <end position="22"/>
    </location>
</feature>
<reference evidence="2 3" key="1">
    <citation type="submission" date="2019-01" db="EMBL/GenBank/DDBJ databases">
        <title>Nuclear Genome Assembly of the Microalgal Biofuel strain Nannochloropsis salina CCMP1776.</title>
        <authorList>
            <person name="Hovde B."/>
        </authorList>
    </citation>
    <scope>NUCLEOTIDE SEQUENCE [LARGE SCALE GENOMIC DNA]</scope>
    <source>
        <strain evidence="2 3">CCMP1776</strain>
    </source>
</reference>